<evidence type="ECO:0000256" key="5">
    <source>
        <dbReference type="ARBA" id="ARBA00023040"/>
    </source>
</evidence>
<comment type="subcellular location">
    <subcellularLocation>
        <location evidence="1">Membrane</location>
        <topology evidence="1">Multi-pass membrane protein</topology>
    </subcellularLocation>
</comment>
<dbReference type="GO" id="GO:0004930">
    <property type="term" value="F:G protein-coupled receptor activity"/>
    <property type="evidence" value="ECO:0007669"/>
    <property type="project" value="UniProtKB-KW"/>
</dbReference>
<dbReference type="InterPro" id="IPR000276">
    <property type="entry name" value="GPCR_Rhodpsn"/>
</dbReference>
<dbReference type="SUPFAM" id="SSF81321">
    <property type="entry name" value="Family A G protein-coupled receptor-like"/>
    <property type="match status" value="1"/>
</dbReference>
<name>A0A1V9Y1L8_9ACAR</name>
<feature type="region of interest" description="Disordered" evidence="9">
    <location>
        <begin position="184"/>
        <end position="210"/>
    </location>
</feature>
<keyword evidence="3 10" id="KW-0812">Transmembrane</keyword>
<evidence type="ECO:0000259" key="11">
    <source>
        <dbReference type="PROSITE" id="PS50262"/>
    </source>
</evidence>
<evidence type="ECO:0000256" key="7">
    <source>
        <dbReference type="ARBA" id="ARBA00023170"/>
    </source>
</evidence>
<keyword evidence="4 10" id="KW-1133">Transmembrane helix</keyword>
<evidence type="ECO:0000313" key="12">
    <source>
        <dbReference type="EMBL" id="OQR79498.1"/>
    </source>
</evidence>
<evidence type="ECO:0000313" key="13">
    <source>
        <dbReference type="Proteomes" id="UP000192247"/>
    </source>
</evidence>
<feature type="transmembrane region" description="Helical" evidence="10">
    <location>
        <begin position="223"/>
        <end position="244"/>
    </location>
</feature>
<dbReference type="AlphaFoldDB" id="A0A1V9Y1L8"/>
<evidence type="ECO:0000256" key="6">
    <source>
        <dbReference type="ARBA" id="ARBA00023136"/>
    </source>
</evidence>
<dbReference type="Pfam" id="PF00001">
    <property type="entry name" value="7tm_1"/>
    <property type="match status" value="1"/>
</dbReference>
<dbReference type="InParanoid" id="A0A1V9Y1L8"/>
<keyword evidence="6 10" id="KW-0472">Membrane</keyword>
<dbReference type="PANTHER" id="PTHR24243:SF230">
    <property type="entry name" value="G-PROTEIN COUPLED RECEPTORS FAMILY 1 PROFILE DOMAIN-CONTAINING PROTEIN"/>
    <property type="match status" value="1"/>
</dbReference>
<dbReference type="PROSITE" id="PS50262">
    <property type="entry name" value="G_PROTEIN_RECEP_F1_2"/>
    <property type="match status" value="1"/>
</dbReference>
<gene>
    <name evidence="12" type="ORF">BIW11_05694</name>
</gene>
<dbReference type="OrthoDB" id="6499596at2759"/>
<keyword evidence="8" id="KW-0807">Transducer</keyword>
<dbReference type="InterPro" id="IPR017452">
    <property type="entry name" value="GPCR_Rhodpsn_7TM"/>
</dbReference>
<keyword evidence="5" id="KW-0297">G-protein coupled receptor</keyword>
<dbReference type="PRINTS" id="PR00237">
    <property type="entry name" value="GPCRRHODOPSN"/>
</dbReference>
<reference evidence="12 13" key="1">
    <citation type="journal article" date="2017" name="Gigascience">
        <title>Draft genome of the honey bee ectoparasitic mite, Tropilaelaps mercedesae, is shaped by the parasitic life history.</title>
        <authorList>
            <person name="Dong X."/>
            <person name="Armstrong S.D."/>
            <person name="Xia D."/>
            <person name="Makepeace B.L."/>
            <person name="Darby A.C."/>
            <person name="Kadowaki T."/>
        </authorList>
    </citation>
    <scope>NUCLEOTIDE SEQUENCE [LARGE SCALE GENOMIC DNA]</scope>
    <source>
        <strain evidence="12">Wuxi-XJTLU</strain>
    </source>
</reference>
<dbReference type="Gene3D" id="1.20.1070.10">
    <property type="entry name" value="Rhodopsin 7-helix transmembrane proteins"/>
    <property type="match status" value="1"/>
</dbReference>
<evidence type="ECO:0000256" key="10">
    <source>
        <dbReference type="SAM" id="Phobius"/>
    </source>
</evidence>
<evidence type="ECO:0000256" key="3">
    <source>
        <dbReference type="ARBA" id="ARBA00022692"/>
    </source>
</evidence>
<dbReference type="GO" id="GO:0005886">
    <property type="term" value="C:plasma membrane"/>
    <property type="evidence" value="ECO:0007669"/>
    <property type="project" value="TreeGrafter"/>
</dbReference>
<keyword evidence="7 12" id="KW-0675">Receptor</keyword>
<dbReference type="EMBL" id="MNPL01001045">
    <property type="protein sequence ID" value="OQR79498.1"/>
    <property type="molecule type" value="Genomic_DNA"/>
</dbReference>
<evidence type="ECO:0000256" key="2">
    <source>
        <dbReference type="ARBA" id="ARBA00010663"/>
    </source>
</evidence>
<keyword evidence="13" id="KW-1185">Reference proteome</keyword>
<comment type="caution">
    <text evidence="12">The sequence shown here is derived from an EMBL/GenBank/DDBJ whole genome shotgun (WGS) entry which is preliminary data.</text>
</comment>
<evidence type="ECO:0000256" key="8">
    <source>
        <dbReference type="ARBA" id="ARBA00023224"/>
    </source>
</evidence>
<evidence type="ECO:0000256" key="4">
    <source>
        <dbReference type="ARBA" id="ARBA00022989"/>
    </source>
</evidence>
<evidence type="ECO:0000256" key="1">
    <source>
        <dbReference type="ARBA" id="ARBA00004141"/>
    </source>
</evidence>
<feature type="transmembrane region" description="Helical" evidence="10">
    <location>
        <begin position="107"/>
        <end position="129"/>
    </location>
</feature>
<feature type="transmembrane region" description="Helical" evidence="10">
    <location>
        <begin position="52"/>
        <end position="72"/>
    </location>
</feature>
<feature type="compositionally biased region" description="Polar residues" evidence="9">
    <location>
        <begin position="184"/>
        <end position="196"/>
    </location>
</feature>
<proteinExistence type="inferred from homology"/>
<feature type="transmembrane region" description="Helical" evidence="10">
    <location>
        <begin position="264"/>
        <end position="282"/>
    </location>
</feature>
<sequence length="375" mass="41977">IYVNPGACQIVIFLSGVCASLSVWLTVGFTAERYLAVCYPLWRLHLSTKRRAKVVVAGLMVLSLIANSYVLFTVTLKPDGESYQCAADDSYKQVVYYANVVDTLTTFILPVLFISIMNLVIARSIFLFYGRCRQQRPNILTRVSNGSTPEPLKVLNTTNGSPIVLQQHFCAMEVTITQPNAKTSPQLVDSPASSSRCAGMSSAPPGTGTAAKPSAVQITVTRMLLLVSTMFIILNLPFYLSRIYLHAYANTIPHDSFLYILQRYFMLLYYTNFSINFVLYNVSSRMFRIAMCDYLYARWLPVKASLVAWGPSSFYSSSSVHHQQEGQFLNHHIVTMHHHTARDQTLRRTHRLLNGNWLGLGGRSCSGPGQLEVSM</sequence>
<dbReference type="Proteomes" id="UP000192247">
    <property type="component" value="Unassembled WGS sequence"/>
</dbReference>
<feature type="non-terminal residue" evidence="12">
    <location>
        <position position="1"/>
    </location>
</feature>
<feature type="domain" description="G-protein coupled receptors family 1 profile" evidence="11">
    <location>
        <begin position="1"/>
        <end position="280"/>
    </location>
</feature>
<dbReference type="FunCoup" id="A0A1V9Y1L8">
    <property type="interactions" value="17"/>
</dbReference>
<protein>
    <submittedName>
        <fullName evidence="12">Neurotensin receptor type 1-like</fullName>
    </submittedName>
</protein>
<dbReference type="PANTHER" id="PTHR24243">
    <property type="entry name" value="G-PROTEIN COUPLED RECEPTOR"/>
    <property type="match status" value="1"/>
</dbReference>
<evidence type="ECO:0000256" key="9">
    <source>
        <dbReference type="SAM" id="MobiDB-lite"/>
    </source>
</evidence>
<accession>A0A1V9Y1L8</accession>
<feature type="transmembrane region" description="Helical" evidence="10">
    <location>
        <begin position="12"/>
        <end position="31"/>
    </location>
</feature>
<organism evidence="12 13">
    <name type="scientific">Tropilaelaps mercedesae</name>
    <dbReference type="NCBI Taxonomy" id="418985"/>
    <lineage>
        <taxon>Eukaryota</taxon>
        <taxon>Metazoa</taxon>
        <taxon>Ecdysozoa</taxon>
        <taxon>Arthropoda</taxon>
        <taxon>Chelicerata</taxon>
        <taxon>Arachnida</taxon>
        <taxon>Acari</taxon>
        <taxon>Parasitiformes</taxon>
        <taxon>Mesostigmata</taxon>
        <taxon>Gamasina</taxon>
        <taxon>Dermanyssoidea</taxon>
        <taxon>Laelapidae</taxon>
        <taxon>Tropilaelaps</taxon>
    </lineage>
</organism>
<dbReference type="STRING" id="418985.A0A1V9Y1L8"/>
<comment type="similarity">
    <text evidence="2">Belongs to the G-protein coupled receptor 1 family.</text>
</comment>